<dbReference type="Gene3D" id="3.90.1170.50">
    <property type="entry name" value="Aldehyde oxidase/xanthine dehydrogenase, a/b hammerhead"/>
    <property type="match status" value="1"/>
</dbReference>
<dbReference type="EMBL" id="CP043420">
    <property type="protein sequence ID" value="QEL10378.1"/>
    <property type="molecule type" value="Genomic_DNA"/>
</dbReference>
<dbReference type="InterPro" id="IPR037165">
    <property type="entry name" value="AldOxase/xan_DH_Mopterin-bd_sf"/>
</dbReference>
<organism evidence="4 5">
    <name type="scientific">Kushneria phosphatilytica</name>
    <dbReference type="NCBI Taxonomy" id="657387"/>
    <lineage>
        <taxon>Bacteria</taxon>
        <taxon>Pseudomonadati</taxon>
        <taxon>Pseudomonadota</taxon>
        <taxon>Gammaproteobacteria</taxon>
        <taxon>Oceanospirillales</taxon>
        <taxon>Halomonadaceae</taxon>
        <taxon>Kushneria</taxon>
    </lineage>
</organism>
<dbReference type="InterPro" id="IPR008274">
    <property type="entry name" value="AldOxase/xan_DH_MoCoBD1"/>
</dbReference>
<dbReference type="InterPro" id="IPR046867">
    <property type="entry name" value="AldOxase/xan_DH_MoCoBD2"/>
</dbReference>
<dbReference type="InterPro" id="IPR000674">
    <property type="entry name" value="Ald_Oxase/Xan_DH_a/b"/>
</dbReference>
<dbReference type="InterPro" id="IPR016208">
    <property type="entry name" value="Ald_Oxase/xanthine_DH-like"/>
</dbReference>
<dbReference type="RefSeq" id="WP_070975795.1">
    <property type="nucleotide sequence ID" value="NZ_CP043420.1"/>
</dbReference>
<evidence type="ECO:0000313" key="4">
    <source>
        <dbReference type="EMBL" id="QEL10378.1"/>
    </source>
</evidence>
<dbReference type="SUPFAM" id="SSF54665">
    <property type="entry name" value="CO dehydrogenase molybdoprotein N-domain-like"/>
    <property type="match status" value="1"/>
</dbReference>
<dbReference type="Pfam" id="PF01315">
    <property type="entry name" value="Ald_Xan_dh_C"/>
    <property type="match status" value="1"/>
</dbReference>
<dbReference type="OrthoDB" id="6177861at2"/>
<evidence type="ECO:0000256" key="1">
    <source>
        <dbReference type="ARBA" id="ARBA00006849"/>
    </source>
</evidence>
<dbReference type="GO" id="GO:0016491">
    <property type="term" value="F:oxidoreductase activity"/>
    <property type="evidence" value="ECO:0007669"/>
    <property type="project" value="UniProtKB-KW"/>
</dbReference>
<dbReference type="Proteomes" id="UP000322553">
    <property type="component" value="Chromosome"/>
</dbReference>
<evidence type="ECO:0000256" key="3">
    <source>
        <dbReference type="ARBA" id="ARBA00023002"/>
    </source>
</evidence>
<comment type="similarity">
    <text evidence="1">Belongs to the xanthine dehydrogenase family.</text>
</comment>
<dbReference type="SUPFAM" id="SSF56003">
    <property type="entry name" value="Molybdenum cofactor-binding domain"/>
    <property type="match status" value="1"/>
</dbReference>
<gene>
    <name evidence="4" type="ORF">FY550_03970</name>
</gene>
<dbReference type="InterPro" id="IPR036856">
    <property type="entry name" value="Ald_Oxase/Xan_DH_a/b_sf"/>
</dbReference>
<keyword evidence="5" id="KW-1185">Reference proteome</keyword>
<proteinExistence type="inferred from homology"/>
<dbReference type="PANTHER" id="PTHR11908">
    <property type="entry name" value="XANTHINE DEHYDROGENASE"/>
    <property type="match status" value="1"/>
</dbReference>
<evidence type="ECO:0000313" key="5">
    <source>
        <dbReference type="Proteomes" id="UP000322553"/>
    </source>
</evidence>
<keyword evidence="2" id="KW-0500">Molybdenum</keyword>
<sequence>MSSIDLQTSAHPGVALARDYRTPDGQPDPLSAPDQPRIGMPLSRLDGPRKVTGNARFAAEFALEGMVYAALAYSTIARGRIALLDTTATEAAPGVVLVMTHENVPPLQSPPVFLTTAKGAAGDDHPVLQNDRVHWNGQPIAVVLAETQEQADHAVTLLQVEYVQEPAMTDFDSAETREPSNVLGGPASVTIGHAERAFEDAPCRVDAIYRTPRHNHNAIEPHAVTLAWQGDELILHDGSQCVDHVAYSLAQVFGIDESQVHVTSPFVGGGFGSKTLWQHQILAAAAARLADRPVRMALSREGVYRVVGGRACTEQRVAIGADEKGHFQALIHTGKAAMTAHNNLPEPFTQATKCLYGADHIQLAIRVADLDMLANTFMRAPGESVGTFALESAIDELAEQLGIDPLELRRRNEPERDPTSGLPFSSRHLLEASRAGAERFGWARRSVRPGARHEGEWQIGLGCATATYPYMRMPGAAARITLSRHGPVRIDVAAHEMGMGTATVQTQVAAARLGVPIERVQFNYGDSSLAGVVLAGGSQQTAAIGGAVIAAHRALVEALLELVGSDSPLAGLSSDDIECREGGLGVPGDASRFETYERILDRAGHSEVLVEADAAESEELSHFSMHSFGTIFCEAAVSTITGEVRVRRLLGAFDCGRILNAKTATSQFRGGMIMGLGLALMEETQFDTRNGRIMNPSLAEYHVPVQMDVPEIEVMWTDIPDPHTPMGARGIGEIGITGVGAAVANAVYNACGRRVRELPITLDKLL</sequence>
<dbReference type="SMART" id="SM01008">
    <property type="entry name" value="Ald_Xan_dh_C"/>
    <property type="match status" value="1"/>
</dbReference>
<dbReference type="PANTHER" id="PTHR11908:SF132">
    <property type="entry name" value="ALDEHYDE OXIDASE 1-RELATED"/>
    <property type="match status" value="1"/>
</dbReference>
<dbReference type="GO" id="GO:0005506">
    <property type="term" value="F:iron ion binding"/>
    <property type="evidence" value="ECO:0007669"/>
    <property type="project" value="InterPro"/>
</dbReference>
<dbReference type="Pfam" id="PF20256">
    <property type="entry name" value="MoCoBD_2"/>
    <property type="match status" value="1"/>
</dbReference>
<dbReference type="KEGG" id="kuy:FY550_03970"/>
<reference evidence="4 5" key="1">
    <citation type="submission" date="2019-08" db="EMBL/GenBank/DDBJ databases">
        <title>Complete genome sequence of Kushneria sp. YCWA18, a halophilic phosphate-solubilizing bacterium isolated from Daqiao saltern in China.</title>
        <authorList>
            <person name="Du G.-X."/>
            <person name="Qu L.-Y."/>
        </authorList>
    </citation>
    <scope>NUCLEOTIDE SEQUENCE [LARGE SCALE GENOMIC DNA]</scope>
    <source>
        <strain evidence="4 5">YCWA18</strain>
    </source>
</reference>
<accession>A0A1S1NZB4</accession>
<name>A0A1S1NZB4_9GAMM</name>
<dbReference type="Gene3D" id="3.30.365.10">
    <property type="entry name" value="Aldehyde oxidase/xanthine dehydrogenase, molybdopterin binding domain"/>
    <property type="match status" value="4"/>
</dbReference>
<dbReference type="STRING" id="657387.BH688_00225"/>
<protein>
    <submittedName>
        <fullName evidence="4">Xanthine dehydrogenase family protein molybdopterin-binding subunit</fullName>
    </submittedName>
</protein>
<dbReference type="AlphaFoldDB" id="A0A1S1NZB4"/>
<evidence type="ECO:0000256" key="2">
    <source>
        <dbReference type="ARBA" id="ARBA00022505"/>
    </source>
</evidence>
<dbReference type="Pfam" id="PF02738">
    <property type="entry name" value="MoCoBD_1"/>
    <property type="match status" value="1"/>
</dbReference>
<keyword evidence="3" id="KW-0560">Oxidoreductase</keyword>